<dbReference type="PROSITE" id="PS50850">
    <property type="entry name" value="MFS"/>
    <property type="match status" value="1"/>
</dbReference>
<feature type="transmembrane region" description="Helical" evidence="7">
    <location>
        <begin position="413"/>
        <end position="432"/>
    </location>
</feature>
<feature type="transmembrane region" description="Helical" evidence="7">
    <location>
        <begin position="206"/>
        <end position="228"/>
    </location>
</feature>
<evidence type="ECO:0000256" key="5">
    <source>
        <dbReference type="ARBA" id="ARBA00023136"/>
    </source>
</evidence>
<dbReference type="GO" id="GO:0016020">
    <property type="term" value="C:membrane"/>
    <property type="evidence" value="ECO:0007669"/>
    <property type="project" value="UniProtKB-SubCell"/>
</dbReference>
<feature type="region of interest" description="Disordered" evidence="6">
    <location>
        <begin position="287"/>
        <end position="307"/>
    </location>
</feature>
<evidence type="ECO:0000313" key="9">
    <source>
        <dbReference type="EMBL" id="KAF1807985.1"/>
    </source>
</evidence>
<keyword evidence="4 7" id="KW-1133">Transmembrane helix</keyword>
<dbReference type="Pfam" id="PF07690">
    <property type="entry name" value="MFS_1"/>
    <property type="match status" value="1"/>
</dbReference>
<dbReference type="PANTHER" id="PTHR23504">
    <property type="entry name" value="MAJOR FACILITATOR SUPERFAMILY DOMAIN-CONTAINING PROTEIN 10"/>
    <property type="match status" value="1"/>
</dbReference>
<dbReference type="SUPFAM" id="SSF103473">
    <property type="entry name" value="MFS general substrate transporter"/>
    <property type="match status" value="1"/>
</dbReference>
<gene>
    <name evidence="9 11" type="ORF">P152DRAFT_477725</name>
</gene>
<feature type="transmembrane region" description="Helical" evidence="7">
    <location>
        <begin position="319"/>
        <end position="343"/>
    </location>
</feature>
<feature type="transmembrane region" description="Helical" evidence="7">
    <location>
        <begin position="119"/>
        <end position="140"/>
    </location>
</feature>
<accession>A0A6G1FQ78</accession>
<feature type="transmembrane region" description="Helical" evidence="7">
    <location>
        <begin position="379"/>
        <end position="401"/>
    </location>
</feature>
<keyword evidence="5 7" id="KW-0472">Membrane</keyword>
<dbReference type="RefSeq" id="XP_033529616.1">
    <property type="nucleotide sequence ID" value="XM_033681604.1"/>
</dbReference>
<reference evidence="11" key="3">
    <citation type="submission" date="2025-04" db="UniProtKB">
        <authorList>
            <consortium name="RefSeq"/>
        </authorList>
    </citation>
    <scope>IDENTIFICATION</scope>
    <source>
        <strain evidence="11">CBS 781.70</strain>
    </source>
</reference>
<feature type="transmembrane region" description="Helical" evidence="7">
    <location>
        <begin position="152"/>
        <end position="176"/>
    </location>
</feature>
<evidence type="ECO:0000259" key="8">
    <source>
        <dbReference type="PROSITE" id="PS50850"/>
    </source>
</evidence>
<evidence type="ECO:0000256" key="2">
    <source>
        <dbReference type="ARBA" id="ARBA00022448"/>
    </source>
</evidence>
<proteinExistence type="predicted"/>
<dbReference type="Proteomes" id="UP000504638">
    <property type="component" value="Unplaced"/>
</dbReference>
<name>A0A6G1FQ78_9PEZI</name>
<dbReference type="InterPro" id="IPR011701">
    <property type="entry name" value="MFS"/>
</dbReference>
<dbReference type="PANTHER" id="PTHR23504:SF6">
    <property type="entry name" value="MULTIDRUG TRANSPORTER, PUTATIVE (AFU_ORTHOLOGUE AFUA_4G08740)-RELATED"/>
    <property type="match status" value="1"/>
</dbReference>
<reference evidence="9 11" key="1">
    <citation type="submission" date="2020-01" db="EMBL/GenBank/DDBJ databases">
        <authorList>
            <consortium name="DOE Joint Genome Institute"/>
            <person name="Haridas S."/>
            <person name="Albert R."/>
            <person name="Binder M."/>
            <person name="Bloem J."/>
            <person name="Labutti K."/>
            <person name="Salamov A."/>
            <person name="Andreopoulos B."/>
            <person name="Baker S.E."/>
            <person name="Barry K."/>
            <person name="Bills G."/>
            <person name="Bluhm B.H."/>
            <person name="Cannon C."/>
            <person name="Castanera R."/>
            <person name="Culley D.E."/>
            <person name="Daum C."/>
            <person name="Ezra D."/>
            <person name="Gonzalez J.B."/>
            <person name="Henrissat B."/>
            <person name="Kuo A."/>
            <person name="Liang C."/>
            <person name="Lipzen A."/>
            <person name="Lutzoni F."/>
            <person name="Magnuson J."/>
            <person name="Mondo S."/>
            <person name="Nolan M."/>
            <person name="Ohm R."/>
            <person name="Pangilinan J."/>
            <person name="Park H.-J."/>
            <person name="Ramirez L."/>
            <person name="Alfaro M."/>
            <person name="Sun H."/>
            <person name="Tritt A."/>
            <person name="Yoshinaga Y."/>
            <person name="Zwiers L.-H."/>
            <person name="Turgeon B.G."/>
            <person name="Goodwin S.B."/>
            <person name="Spatafora J.W."/>
            <person name="Crous P.W."/>
            <person name="Grigoriev I.V."/>
        </authorList>
    </citation>
    <scope>NUCLEOTIDE SEQUENCE</scope>
    <source>
        <strain evidence="9 11">CBS 781.70</strain>
    </source>
</reference>
<organism evidence="9">
    <name type="scientific">Eremomyces bilateralis CBS 781.70</name>
    <dbReference type="NCBI Taxonomy" id="1392243"/>
    <lineage>
        <taxon>Eukaryota</taxon>
        <taxon>Fungi</taxon>
        <taxon>Dikarya</taxon>
        <taxon>Ascomycota</taxon>
        <taxon>Pezizomycotina</taxon>
        <taxon>Dothideomycetes</taxon>
        <taxon>Dothideomycetes incertae sedis</taxon>
        <taxon>Eremomycetales</taxon>
        <taxon>Eremomycetaceae</taxon>
        <taxon>Eremomyces</taxon>
    </lineage>
</organism>
<dbReference type="GO" id="GO:0022857">
    <property type="term" value="F:transmembrane transporter activity"/>
    <property type="evidence" value="ECO:0007669"/>
    <property type="project" value="InterPro"/>
</dbReference>
<dbReference type="GeneID" id="54422174"/>
<evidence type="ECO:0000256" key="3">
    <source>
        <dbReference type="ARBA" id="ARBA00022692"/>
    </source>
</evidence>
<protein>
    <submittedName>
        <fullName evidence="9 11">MFS general substrate transporter</fullName>
    </submittedName>
</protein>
<dbReference type="InterPro" id="IPR020846">
    <property type="entry name" value="MFS_dom"/>
</dbReference>
<evidence type="ECO:0000256" key="7">
    <source>
        <dbReference type="SAM" id="Phobius"/>
    </source>
</evidence>
<dbReference type="Gene3D" id="1.20.1250.20">
    <property type="entry name" value="MFS general substrate transporter like domains"/>
    <property type="match status" value="1"/>
</dbReference>
<feature type="transmembrane region" description="Helical" evidence="7">
    <location>
        <begin position="518"/>
        <end position="538"/>
    </location>
</feature>
<feature type="transmembrane region" description="Helical" evidence="7">
    <location>
        <begin position="94"/>
        <end position="113"/>
    </location>
</feature>
<dbReference type="InterPro" id="IPR036259">
    <property type="entry name" value="MFS_trans_sf"/>
</dbReference>
<evidence type="ECO:0000313" key="11">
    <source>
        <dbReference type="RefSeq" id="XP_033529616.1"/>
    </source>
</evidence>
<evidence type="ECO:0000256" key="1">
    <source>
        <dbReference type="ARBA" id="ARBA00004141"/>
    </source>
</evidence>
<dbReference type="AlphaFoldDB" id="A0A6G1FQ78"/>
<evidence type="ECO:0000313" key="10">
    <source>
        <dbReference type="Proteomes" id="UP000504638"/>
    </source>
</evidence>
<feature type="transmembrane region" description="Helical" evidence="7">
    <location>
        <begin position="444"/>
        <end position="473"/>
    </location>
</feature>
<evidence type="ECO:0000256" key="6">
    <source>
        <dbReference type="SAM" id="MobiDB-lite"/>
    </source>
</evidence>
<dbReference type="OrthoDB" id="10262656at2759"/>
<evidence type="ECO:0000256" key="4">
    <source>
        <dbReference type="ARBA" id="ARBA00022989"/>
    </source>
</evidence>
<comment type="subcellular location">
    <subcellularLocation>
        <location evidence="1">Membrane</location>
        <topology evidence="1">Multi-pass membrane protein</topology>
    </subcellularLocation>
</comment>
<sequence>MRPSDAKEPKVTWRALPRKDQLLLLTLTRLSEPLTQSSLQSYMFYQLKSFDPSLPDSAISAQAGMMQSAFTAAQFLTAIAWGRAADSEYMGRKNVIMIGLLGTSISALGFGFSRHFATAVAFRLVGGALNGNVGVMRTMISEIIKERRYQSRAFMILPMTFNIGVIIGPVLGGLLADPINSYPQLFGPNSRFGGTDGVGWMRTWPYALPNIVSAMFLFTAVLCVILGLEETHEVRRQKRDRGLHFGRFLKRVITCRLGRAEHQYSSLPNTSSFISDAYEIEDVELQNNSSSHPDQGPGVTSKPPSKQRLPFSRIWTRNVITTLISHGIMAMHVGTFSNLWFVFLSTSRWDPAHPSPPSHTAQRFPVNFTGGLGLPPAKIGLALSILGFIGIVLQVSLYPYLSGTWGTVRTYRGSLFLFPLAYLVTPYLALIPSTTSPPNAASGIAIWAGIVAVLIVQVMARTFALPGGVILVNNSCPHPSVLGTLHGVAQSVSSATRTIGPIVGGLLLGLGLDIGKVGLAFWVLMGVAMVGACVGLFVKEGSGREIWLEGDDDGESKSESVR</sequence>
<keyword evidence="10" id="KW-1185">Reference proteome</keyword>
<keyword evidence="2" id="KW-0813">Transport</keyword>
<feature type="domain" description="Major facilitator superfamily (MFS) profile" evidence="8">
    <location>
        <begin position="21"/>
        <end position="543"/>
    </location>
</feature>
<keyword evidence="3 7" id="KW-0812">Transmembrane</keyword>
<dbReference type="EMBL" id="ML975195">
    <property type="protein sequence ID" value="KAF1807985.1"/>
    <property type="molecule type" value="Genomic_DNA"/>
</dbReference>
<reference evidence="11" key="2">
    <citation type="submission" date="2020-04" db="EMBL/GenBank/DDBJ databases">
        <authorList>
            <consortium name="NCBI Genome Project"/>
        </authorList>
    </citation>
    <scope>NUCLEOTIDE SEQUENCE</scope>
    <source>
        <strain evidence="11">CBS 781.70</strain>
    </source>
</reference>